<dbReference type="PANTHER" id="PTHR12526">
    <property type="entry name" value="GLYCOSYLTRANSFERASE"/>
    <property type="match status" value="1"/>
</dbReference>
<evidence type="ECO:0000259" key="1">
    <source>
        <dbReference type="Pfam" id="PF00534"/>
    </source>
</evidence>
<dbReference type="PANTHER" id="PTHR12526:SF634">
    <property type="entry name" value="BLL3361 PROTEIN"/>
    <property type="match status" value="1"/>
</dbReference>
<accession>A0A4R7Q5Q9</accession>
<feature type="domain" description="Glycosyl transferase family 1" evidence="1">
    <location>
        <begin position="187"/>
        <end position="343"/>
    </location>
</feature>
<protein>
    <submittedName>
        <fullName evidence="2">Glycosyltransferase involved in cell wall biosynthesis</fullName>
    </submittedName>
</protein>
<organism evidence="2 3">
    <name type="scientific">Gelidibacter sediminis</name>
    <dbReference type="NCBI Taxonomy" id="1608710"/>
    <lineage>
        <taxon>Bacteria</taxon>
        <taxon>Pseudomonadati</taxon>
        <taxon>Bacteroidota</taxon>
        <taxon>Flavobacteriia</taxon>
        <taxon>Flavobacteriales</taxon>
        <taxon>Flavobacteriaceae</taxon>
        <taxon>Gelidibacter</taxon>
    </lineage>
</organism>
<reference evidence="2 3" key="1">
    <citation type="submission" date="2019-03" db="EMBL/GenBank/DDBJ databases">
        <title>Genomic Encyclopedia of Archaeal and Bacterial Type Strains, Phase II (KMG-II): from individual species to whole genera.</title>
        <authorList>
            <person name="Goeker M."/>
        </authorList>
    </citation>
    <scope>NUCLEOTIDE SEQUENCE [LARGE SCALE GENOMIC DNA]</scope>
    <source>
        <strain evidence="2 3">DSM 28135</strain>
    </source>
</reference>
<dbReference type="Gene3D" id="3.40.50.2000">
    <property type="entry name" value="Glycogen Phosphorylase B"/>
    <property type="match status" value="2"/>
</dbReference>
<evidence type="ECO:0000313" key="3">
    <source>
        <dbReference type="Proteomes" id="UP000294689"/>
    </source>
</evidence>
<proteinExistence type="predicted"/>
<keyword evidence="3" id="KW-1185">Reference proteome</keyword>
<dbReference type="CDD" id="cd03801">
    <property type="entry name" value="GT4_PimA-like"/>
    <property type="match status" value="1"/>
</dbReference>
<comment type="caution">
    <text evidence="2">The sequence shown here is derived from an EMBL/GenBank/DDBJ whole genome shotgun (WGS) entry which is preliminary data.</text>
</comment>
<sequence length="364" mass="42488">MIKILWLAPNFNHYKARFLNHLALEQEIELTIMSGAGRNKMGDQELNEDWSFKHIKLNVLKKDFGKSKIVKEVIKPIFKEFDWILLPAEKKNLPLFLFCIKLRRAHKGVRLFSYNHAQLKSDNLIYSFIDVHLTKFFYKNLDRVIFYTEDSCKKAINNNLILSQKAFWANNTVDNTEIEKYYSFQIPPKEPQTILFIGRLITSKRISDLIEYYKCLKQDHQNLKLEIIGDGPDRHIVETARRENLDIKWHGTLVDESDIAPIMERVSLVFIPGLSGLSINHAFAYGKPYITLKADKHGPEISYLIDGENGYILNGNKEENIKRIFNLLENRALLVEFSKNAKTKSEYLSVQNWVEQIKSSLLHE</sequence>
<gene>
    <name evidence="2" type="ORF">BXY82_0284</name>
</gene>
<dbReference type="InterPro" id="IPR001296">
    <property type="entry name" value="Glyco_trans_1"/>
</dbReference>
<dbReference type="Pfam" id="PF00534">
    <property type="entry name" value="Glycos_transf_1"/>
    <property type="match status" value="1"/>
</dbReference>
<dbReference type="AlphaFoldDB" id="A0A4R7Q5Q9"/>
<dbReference type="Proteomes" id="UP000294689">
    <property type="component" value="Unassembled WGS sequence"/>
</dbReference>
<name>A0A4R7Q5Q9_9FLAO</name>
<dbReference type="RefSeq" id="WP_133756391.1">
    <property type="nucleotide sequence ID" value="NZ_SOBW01000007.1"/>
</dbReference>
<keyword evidence="2" id="KW-0808">Transferase</keyword>
<dbReference type="EMBL" id="SOBW01000007">
    <property type="protein sequence ID" value="TDU42885.1"/>
    <property type="molecule type" value="Genomic_DNA"/>
</dbReference>
<dbReference type="OrthoDB" id="9790710at2"/>
<evidence type="ECO:0000313" key="2">
    <source>
        <dbReference type="EMBL" id="TDU42885.1"/>
    </source>
</evidence>
<dbReference type="SUPFAM" id="SSF53756">
    <property type="entry name" value="UDP-Glycosyltransferase/glycogen phosphorylase"/>
    <property type="match status" value="1"/>
</dbReference>
<dbReference type="GO" id="GO:0016757">
    <property type="term" value="F:glycosyltransferase activity"/>
    <property type="evidence" value="ECO:0007669"/>
    <property type="project" value="InterPro"/>
</dbReference>